<proteinExistence type="predicted"/>
<evidence type="ECO:0000256" key="1">
    <source>
        <dbReference type="SAM" id="Coils"/>
    </source>
</evidence>
<evidence type="ECO:0000256" key="2">
    <source>
        <dbReference type="SAM" id="MobiDB-lite"/>
    </source>
</evidence>
<feature type="region of interest" description="Disordered" evidence="2">
    <location>
        <begin position="327"/>
        <end position="350"/>
    </location>
</feature>
<dbReference type="OrthoDB" id="102447at2157"/>
<dbReference type="Proteomes" id="UP000000536">
    <property type="component" value="Chromosome"/>
</dbReference>
<dbReference type="InParanoid" id="Q5JDZ5"/>
<dbReference type="EMBL" id="AP006878">
    <property type="protein sequence ID" value="BAD85240.1"/>
    <property type="molecule type" value="Genomic_DNA"/>
</dbReference>
<dbReference type="RefSeq" id="WP_011250002.1">
    <property type="nucleotide sequence ID" value="NC_006624.1"/>
</dbReference>
<evidence type="ECO:0000313" key="3">
    <source>
        <dbReference type="EMBL" id="BAD85240.1"/>
    </source>
</evidence>
<name>Q5JDZ5_THEKO</name>
<dbReference type="PATRIC" id="fig|69014.16.peg.1028"/>
<dbReference type="STRING" id="69014.TK1051"/>
<feature type="compositionally biased region" description="Basic and acidic residues" evidence="2">
    <location>
        <begin position="339"/>
        <end position="350"/>
    </location>
</feature>
<dbReference type="GeneID" id="78447564"/>
<feature type="coiled-coil region" evidence="1">
    <location>
        <begin position="264"/>
        <end position="301"/>
    </location>
</feature>
<dbReference type="KEGG" id="tko:TK1051"/>
<dbReference type="HOGENOM" id="CLU_791359_0_0_2"/>
<gene>
    <name evidence="3" type="ordered locus">TK1051</name>
</gene>
<dbReference type="AlphaFoldDB" id="Q5JDZ5"/>
<keyword evidence="4" id="KW-1185">Reference proteome</keyword>
<accession>Q5JDZ5</accession>
<keyword evidence="1" id="KW-0175">Coiled coil</keyword>
<dbReference type="eggNOG" id="arCOG05807">
    <property type="taxonomic scope" value="Archaea"/>
</dbReference>
<dbReference type="EnsemblBacteria" id="BAD85240">
    <property type="protein sequence ID" value="BAD85240"/>
    <property type="gene ID" value="TK1051"/>
</dbReference>
<protein>
    <submittedName>
        <fullName evidence="3">Uncharacterized protein</fullName>
    </submittedName>
</protein>
<organism evidence="3 4">
    <name type="scientific">Thermococcus kodakarensis (strain ATCC BAA-918 / JCM 12380 / KOD1)</name>
    <name type="common">Pyrococcus kodakaraensis (strain KOD1)</name>
    <dbReference type="NCBI Taxonomy" id="69014"/>
    <lineage>
        <taxon>Archaea</taxon>
        <taxon>Methanobacteriati</taxon>
        <taxon>Methanobacteriota</taxon>
        <taxon>Thermococci</taxon>
        <taxon>Thermococcales</taxon>
        <taxon>Thermococcaceae</taxon>
        <taxon>Thermococcus</taxon>
    </lineage>
</organism>
<sequence>MKEKVVALFMVMIMLASTGAVVLADSVTSSSGESEVLRDDVNNETNSTANSTLGLLKVVDRLANYTAQRISTSNVSNETLSVYNRANELREKAWEAYRLGNHTETVRYAIEAMHLYKEVIMTLKQGAAAGEEEKEISPGMEMWKLQNAVRVQLEMAVRELKYAELIMNRTNVTPEFVSAYNLTKTLVEKVEEDLTSGNFTLLKEDFPELVQARAELHRQIILVTSRTFKVQAVKAVGRQLKALDELMPKLMGINEAVIENMSRIRENRNVIANLTEKIQELKALRRELEQASLRGDRERVQELLVEINRKLMEIRILLMKNMRMGNLPWKPPITPNPGRGHDKAHSSERP</sequence>
<evidence type="ECO:0000313" key="4">
    <source>
        <dbReference type="Proteomes" id="UP000000536"/>
    </source>
</evidence>
<reference evidence="3 4" key="1">
    <citation type="journal article" date="2005" name="Genome Res.">
        <title>Complete genome sequence of the hyperthermophilic archaeon Thermococcus kodakaraensis KOD1 and comparison with Pyrococcus genomes.</title>
        <authorList>
            <person name="Fukui T."/>
            <person name="Atomi H."/>
            <person name="Kanai T."/>
            <person name="Matsumi R."/>
            <person name="Fujiwara S."/>
            <person name="Imanaka T."/>
        </authorList>
    </citation>
    <scope>NUCLEOTIDE SEQUENCE [LARGE SCALE GENOMIC DNA]</scope>
    <source>
        <strain evidence="4">ATCC BAA-918 / JCM 12380 / KOD1</strain>
    </source>
</reference>